<accession>A0A0F9IGY5</accession>
<reference evidence="1" key="1">
    <citation type="journal article" date="2015" name="Nature">
        <title>Complex archaea that bridge the gap between prokaryotes and eukaryotes.</title>
        <authorList>
            <person name="Spang A."/>
            <person name="Saw J.H."/>
            <person name="Jorgensen S.L."/>
            <person name="Zaremba-Niedzwiedzka K."/>
            <person name="Martijn J."/>
            <person name="Lind A.E."/>
            <person name="van Eijk R."/>
            <person name="Schleper C."/>
            <person name="Guy L."/>
            <person name="Ettema T.J."/>
        </authorList>
    </citation>
    <scope>NUCLEOTIDE SEQUENCE</scope>
</reference>
<organism evidence="1">
    <name type="scientific">marine sediment metagenome</name>
    <dbReference type="NCBI Taxonomy" id="412755"/>
    <lineage>
        <taxon>unclassified sequences</taxon>
        <taxon>metagenomes</taxon>
        <taxon>ecological metagenomes</taxon>
    </lineage>
</organism>
<gene>
    <name evidence="1" type="ORF">LCGC14_1878680</name>
</gene>
<sequence length="131" mass="15960">MIFFIISFFAYLSFHFSNSHKQLYPLIVFCIQNNINLFLLHEVTYVPHLSQTRPFFYKLYDILRSIAITLRNNKFNTKRKEMEILFNHSKKIFPYTIKQRGIPLPKFLFVYASQPYRDAWLVKKQNNYYTD</sequence>
<dbReference type="AlphaFoldDB" id="A0A0F9IGY5"/>
<dbReference type="EMBL" id="LAZR01019302">
    <property type="protein sequence ID" value="KKL93040.1"/>
    <property type="molecule type" value="Genomic_DNA"/>
</dbReference>
<proteinExistence type="predicted"/>
<evidence type="ECO:0000313" key="1">
    <source>
        <dbReference type="EMBL" id="KKL93040.1"/>
    </source>
</evidence>
<comment type="caution">
    <text evidence="1">The sequence shown here is derived from an EMBL/GenBank/DDBJ whole genome shotgun (WGS) entry which is preliminary data.</text>
</comment>
<name>A0A0F9IGY5_9ZZZZ</name>
<protein>
    <submittedName>
        <fullName evidence="1">Uncharacterized protein</fullName>
    </submittedName>
</protein>